<dbReference type="AlphaFoldDB" id="A0A658IEL1"/>
<evidence type="ECO:0000313" key="1">
    <source>
        <dbReference type="EMBL" id="RIQ17217.1"/>
    </source>
</evidence>
<protein>
    <submittedName>
        <fullName evidence="1">Uncharacterized protein</fullName>
    </submittedName>
</protein>
<proteinExistence type="predicted"/>
<reference evidence="1" key="1">
    <citation type="submission" date="2018-08" db="EMBL/GenBank/DDBJ databases">
        <title>Whole genome sequencing of Salmonella enterica serotype newport.</title>
        <authorList>
            <person name="Bell R."/>
        </authorList>
    </citation>
    <scope>NUCLEOTIDE SEQUENCE [LARGE SCALE GENOMIC DNA]</scope>
    <source>
        <strain evidence="1">CFSAN000835</strain>
    </source>
</reference>
<comment type="caution">
    <text evidence="1">The sequence shown here is derived from an EMBL/GenBank/DDBJ whole genome shotgun (WGS) entry which is preliminary data.</text>
</comment>
<sequence>MPDGAALIRLTADSTPRPDKALAPSSGNLRQRNFHFIFPFSSSNAFFLNGRGLIPASFLLLCCDIDNKFYLDHLKTVNLHPQLCLLYNSEAADDTLR</sequence>
<dbReference type="Proteomes" id="UP000839534">
    <property type="component" value="Unassembled WGS sequence"/>
</dbReference>
<dbReference type="EMBL" id="QWJV01000197">
    <property type="protein sequence ID" value="RIQ17217.1"/>
    <property type="molecule type" value="Genomic_DNA"/>
</dbReference>
<gene>
    <name evidence="1" type="ORF">DLN06_26245</name>
</gene>
<accession>A0A658IEL1</accession>
<organism evidence="1">
    <name type="scientific">Salmonella enterica subsp. enterica serovar Newport str. CFSAN000835</name>
    <dbReference type="NCBI Taxonomy" id="1299174"/>
    <lineage>
        <taxon>Bacteria</taxon>
        <taxon>Pseudomonadati</taxon>
        <taxon>Pseudomonadota</taxon>
        <taxon>Gammaproteobacteria</taxon>
        <taxon>Enterobacterales</taxon>
        <taxon>Enterobacteriaceae</taxon>
        <taxon>Salmonella</taxon>
    </lineage>
</organism>
<name>A0A658IEL1_SALNE</name>